<evidence type="ECO:0000313" key="4">
    <source>
        <dbReference type="Proteomes" id="UP001606210"/>
    </source>
</evidence>
<dbReference type="SUPFAM" id="SSF47413">
    <property type="entry name" value="lambda repressor-like DNA-binding domains"/>
    <property type="match status" value="1"/>
</dbReference>
<dbReference type="InterPro" id="IPR001387">
    <property type="entry name" value="Cro/C1-type_HTH"/>
</dbReference>
<gene>
    <name evidence="3" type="ORF">ACG00Y_23835</name>
</gene>
<feature type="domain" description="HTH cro/C1-type" evidence="2">
    <location>
        <begin position="9"/>
        <end position="63"/>
    </location>
</feature>
<dbReference type="Pfam" id="PF01381">
    <property type="entry name" value="HTH_3"/>
    <property type="match status" value="1"/>
</dbReference>
<dbReference type="EMBL" id="JBIGHV010000010">
    <property type="protein sequence ID" value="MFG6432967.1"/>
    <property type="molecule type" value="Genomic_DNA"/>
</dbReference>
<reference evidence="3 4" key="1">
    <citation type="submission" date="2024-08" db="EMBL/GenBank/DDBJ databases">
        <authorList>
            <person name="Lu H."/>
        </authorList>
    </citation>
    <scope>NUCLEOTIDE SEQUENCE [LARGE SCALE GENOMIC DNA]</scope>
    <source>
        <strain evidence="3 4">LYH14W</strain>
    </source>
</reference>
<comment type="caution">
    <text evidence="3">The sequence shown here is derived from an EMBL/GenBank/DDBJ whole genome shotgun (WGS) entry which is preliminary data.</text>
</comment>
<evidence type="ECO:0000313" key="3">
    <source>
        <dbReference type="EMBL" id="MFG6432967.1"/>
    </source>
</evidence>
<dbReference type="SMART" id="SM00530">
    <property type="entry name" value="HTH_XRE"/>
    <property type="match status" value="1"/>
</dbReference>
<dbReference type="PANTHER" id="PTHR46797">
    <property type="entry name" value="HTH-TYPE TRANSCRIPTIONAL REGULATOR"/>
    <property type="match status" value="1"/>
</dbReference>
<keyword evidence="4" id="KW-1185">Reference proteome</keyword>
<evidence type="ECO:0000256" key="1">
    <source>
        <dbReference type="ARBA" id="ARBA00023125"/>
    </source>
</evidence>
<protein>
    <submittedName>
        <fullName evidence="3">Helix-turn-helix domain-containing protein</fullName>
    </submittedName>
</protein>
<keyword evidence="1" id="KW-0238">DNA-binding</keyword>
<dbReference type="CDD" id="cd00093">
    <property type="entry name" value="HTH_XRE"/>
    <property type="match status" value="1"/>
</dbReference>
<sequence length="83" mass="9212">MAITFGRVLRRLRKQADLTQEELGFQADLERNYISLLERGQRQPTLTTLIRLAGPLRCSASHLVALVEASADTTELSESSPSI</sequence>
<evidence type="ECO:0000259" key="2">
    <source>
        <dbReference type="PROSITE" id="PS50943"/>
    </source>
</evidence>
<name>A0ABW7F8K8_9BURK</name>
<proteinExistence type="predicted"/>
<accession>A0ABW7F8K8</accession>
<dbReference type="InterPro" id="IPR050807">
    <property type="entry name" value="TransReg_Diox_bact_type"/>
</dbReference>
<dbReference type="Gene3D" id="1.10.260.40">
    <property type="entry name" value="lambda repressor-like DNA-binding domains"/>
    <property type="match status" value="1"/>
</dbReference>
<dbReference type="Proteomes" id="UP001606210">
    <property type="component" value="Unassembled WGS sequence"/>
</dbReference>
<organism evidence="3 4">
    <name type="scientific">Pelomonas parva</name>
    <dbReference type="NCBI Taxonomy" id="3299032"/>
    <lineage>
        <taxon>Bacteria</taxon>
        <taxon>Pseudomonadati</taxon>
        <taxon>Pseudomonadota</taxon>
        <taxon>Betaproteobacteria</taxon>
        <taxon>Burkholderiales</taxon>
        <taxon>Sphaerotilaceae</taxon>
        <taxon>Roseateles</taxon>
    </lineage>
</organism>
<dbReference type="PROSITE" id="PS50943">
    <property type="entry name" value="HTH_CROC1"/>
    <property type="match status" value="1"/>
</dbReference>
<dbReference type="InterPro" id="IPR010982">
    <property type="entry name" value="Lambda_DNA-bd_dom_sf"/>
</dbReference>
<dbReference type="PANTHER" id="PTHR46797:SF1">
    <property type="entry name" value="METHYLPHOSPHONATE SYNTHASE"/>
    <property type="match status" value="1"/>
</dbReference>